<sequence>MSDSNGGVGGVGGVGGSSGSSSANAAAEAASAAGRGPTADQVADAMVDATRGPQGVDTSALGGLVAGLNATNPALGAQVQSAIEGQLSAVDAGRLQGAIAAASAALQPSVAQHVAAPPSLAPDVTQVNPSYSYNTQGQLVDACGNRVASVGNPDRQQAALDKSLADITQHVDRITGGPISGLAYNAAYLSGASPSTLDNVHALGKIADGFAKPLEDRAEQMHVPLN</sequence>
<dbReference type="AlphaFoldDB" id="A0A2A4HUP7"/>
<proteinExistence type="predicted"/>
<gene>
    <name evidence="2" type="ORF">COA17_17390</name>
</gene>
<evidence type="ECO:0000313" key="3">
    <source>
        <dbReference type="Proteomes" id="UP000218784"/>
    </source>
</evidence>
<evidence type="ECO:0000313" key="2">
    <source>
        <dbReference type="EMBL" id="PCG07589.1"/>
    </source>
</evidence>
<keyword evidence="3" id="KW-1185">Reference proteome</keyword>
<reference evidence="2 3" key="1">
    <citation type="submission" date="2017-09" db="EMBL/GenBank/DDBJ databases">
        <title>Sphingomonas ginsenosidimutans KACC 14949, whole genome shotgun sequence.</title>
        <authorList>
            <person name="Feng G."/>
            <person name="Zhu H."/>
        </authorList>
    </citation>
    <scope>NUCLEOTIDE SEQUENCE [LARGE SCALE GENOMIC DNA]</scope>
    <source>
        <strain evidence="2 3">KACC 14949</strain>
    </source>
</reference>
<feature type="compositionally biased region" description="Gly residues" evidence="1">
    <location>
        <begin position="1"/>
        <end position="18"/>
    </location>
</feature>
<protein>
    <submittedName>
        <fullName evidence="2">Uncharacterized protein</fullName>
    </submittedName>
</protein>
<dbReference type="RefSeq" id="WP_066486927.1">
    <property type="nucleotide sequence ID" value="NZ_JAIEOT010000100.1"/>
</dbReference>
<dbReference type="Proteomes" id="UP000218784">
    <property type="component" value="Unassembled WGS sequence"/>
</dbReference>
<feature type="region of interest" description="Disordered" evidence="1">
    <location>
        <begin position="1"/>
        <end position="40"/>
    </location>
</feature>
<name>A0A2A4HUP7_9SPHN</name>
<organism evidence="2 3">
    <name type="scientific">Sphingomonas ginsenosidimutans</name>
    <dbReference type="NCBI Taxonomy" id="862134"/>
    <lineage>
        <taxon>Bacteria</taxon>
        <taxon>Pseudomonadati</taxon>
        <taxon>Pseudomonadota</taxon>
        <taxon>Alphaproteobacteria</taxon>
        <taxon>Sphingomonadales</taxon>
        <taxon>Sphingomonadaceae</taxon>
        <taxon>Sphingomonas</taxon>
    </lineage>
</organism>
<dbReference type="EMBL" id="NWVD01000015">
    <property type="protein sequence ID" value="PCG07589.1"/>
    <property type="molecule type" value="Genomic_DNA"/>
</dbReference>
<comment type="caution">
    <text evidence="2">The sequence shown here is derived from an EMBL/GenBank/DDBJ whole genome shotgun (WGS) entry which is preliminary data.</text>
</comment>
<feature type="compositionally biased region" description="Low complexity" evidence="1">
    <location>
        <begin position="19"/>
        <end position="34"/>
    </location>
</feature>
<accession>A0A2A4HUP7</accession>
<evidence type="ECO:0000256" key="1">
    <source>
        <dbReference type="SAM" id="MobiDB-lite"/>
    </source>
</evidence>